<evidence type="ECO:0000313" key="8">
    <source>
        <dbReference type="Proteomes" id="UP001443563"/>
    </source>
</evidence>
<dbReference type="GO" id="GO:0030286">
    <property type="term" value="C:dynein complex"/>
    <property type="evidence" value="ECO:0007669"/>
    <property type="project" value="UniProtKB-KW"/>
</dbReference>
<keyword evidence="3" id="KW-0505">Motor protein</keyword>
<feature type="compositionally biased region" description="Low complexity" evidence="5">
    <location>
        <begin position="525"/>
        <end position="538"/>
    </location>
</feature>
<feature type="region of interest" description="Disordered" evidence="5">
    <location>
        <begin position="167"/>
        <end position="222"/>
    </location>
</feature>
<evidence type="ECO:0000313" key="6">
    <source>
        <dbReference type="EMBL" id="KAL0512900.1"/>
    </source>
</evidence>
<keyword evidence="2" id="KW-0175">Coiled coil</keyword>
<dbReference type="PANTHER" id="PTHR13183">
    <property type="entry name" value="AXONEMAL INNER ARM DYNEIN LIGHT CHAIN 28"/>
    <property type="match status" value="1"/>
</dbReference>
<dbReference type="EMBL" id="JBAMZJ010000005">
    <property type="protein sequence ID" value="KAL0530854.1"/>
    <property type="molecule type" value="Genomic_DNA"/>
</dbReference>
<protein>
    <submittedName>
        <fullName evidence="7">Axonemal dynein light chain</fullName>
    </submittedName>
</protein>
<evidence type="ECO:0000256" key="1">
    <source>
        <dbReference type="ARBA" id="ARBA00023017"/>
    </source>
</evidence>
<evidence type="ECO:0000256" key="4">
    <source>
        <dbReference type="ARBA" id="ARBA00038114"/>
    </source>
</evidence>
<feature type="region of interest" description="Disordered" evidence="5">
    <location>
        <begin position="114"/>
        <end position="141"/>
    </location>
</feature>
<dbReference type="InterPro" id="IPR019347">
    <property type="entry name" value="Axonemal_dynein_light_chain"/>
</dbReference>
<evidence type="ECO:0000256" key="3">
    <source>
        <dbReference type="ARBA" id="ARBA00023175"/>
    </source>
</evidence>
<dbReference type="GO" id="GO:0005930">
    <property type="term" value="C:axoneme"/>
    <property type="evidence" value="ECO:0007669"/>
    <property type="project" value="TreeGrafter"/>
</dbReference>
<name>A0AAW3CDA6_9TRYP</name>
<dbReference type="Proteomes" id="UP001443563">
    <property type="component" value="Unassembled WGS sequence"/>
</dbReference>
<sequence>MRAVKTRRAGAIRSVRDVNGNGDVAGKHSDRDALDDAMFQVGLSTVGVEDKCPEDPLAVVFAQDAPLTLTARDDPCVIAHLPLRFKDVLPAVCHQLQFRQRQATHQTCVDADSFSTKDNPLTSPAPPTVDAASHPPPPYQHAHVSDMVVRLLPIAVGQARSCKTALMHPEEDEEDPTAATAAHGPESTDEQQQQQQQQSAASTEKRADHEAEDAVQGAPALAPVSEHQLYRTRATEQLLEYFFSSPTPADGADSVDRDEARRSFTVAACLSGMREVPSGTVEYVELLREMVSLEDSLRDAKPDETAVDAVVHLPPYVRDLLVGVSPMESAPAAASLASSGVASGVKNVALRTADGSVAAVERVPVVTTTLRSTLDAVLPPRLFLYYSVHHATAVAVHQRRQAAQHRQAHLRRHQEAHPDDVKGLEEMEALREALAGEYMEAPVGVVLVILERTSDVQAPRDYLLKLEQTLNEVLDTVRARCCGRPLKLIRTSTAHEPAPKQQRHTASAPAASGLSPGTRLKQENASSSSSSMKAASAKGQKAPATTIILATPDKQVCTRTLKPLPAQPAAMSASGGGSATVFSTLNVVELNKERTLVQLSLLGEELIRQVTVDLPERGVLLRRLLDEAQLSIDACAILARERSKATQEHLLDGQDVREATVVQCKVLESEVAELRSRLAYVTARKAALRMWVEEQKARELAVSRERVNFETSLQERLTAHTERVKMAQDAARRSSLPG</sequence>
<evidence type="ECO:0000313" key="9">
    <source>
        <dbReference type="Proteomes" id="UP001500493"/>
    </source>
</evidence>
<dbReference type="GO" id="GO:0045504">
    <property type="term" value="F:dynein heavy chain binding"/>
    <property type="evidence" value="ECO:0007669"/>
    <property type="project" value="TreeGrafter"/>
</dbReference>
<reference evidence="7 8" key="1">
    <citation type="submission" date="2024-02" db="EMBL/GenBank/DDBJ databases">
        <title>FIRST GENOME SEQUENCES OF Leishmania (Viannia) shawi, Leishmania (Viannia) lindenbergi AND Leishmania (Viannia) utingensis.</title>
        <authorList>
            <person name="Resadore F."/>
            <person name="Custodio M.G.F."/>
            <person name="Boite M.C."/>
            <person name="Cupolillo E."/>
            <person name="Ferreira G.E.M."/>
        </authorList>
    </citation>
    <scope>NUCLEOTIDE SEQUENCE</scope>
    <source>
        <strain evidence="6 8">MCEB/BR/1984/M8408</strain>
        <strain evidence="7">MHOM/BR/2013/18 LTA MLF</strain>
    </source>
</reference>
<keyword evidence="1" id="KW-0243">Dynein</keyword>
<dbReference type="Pfam" id="PF10211">
    <property type="entry name" value="Ax_dynein_light"/>
    <property type="match status" value="1"/>
</dbReference>
<evidence type="ECO:0000256" key="2">
    <source>
        <dbReference type="ARBA" id="ARBA00023054"/>
    </source>
</evidence>
<keyword evidence="8" id="KW-1185">Reference proteome</keyword>
<evidence type="ECO:0000256" key="5">
    <source>
        <dbReference type="SAM" id="MobiDB-lite"/>
    </source>
</evidence>
<evidence type="ECO:0000313" key="7">
    <source>
        <dbReference type="EMBL" id="KAL0530854.1"/>
    </source>
</evidence>
<dbReference type="PANTHER" id="PTHR13183:SF0">
    <property type="entry name" value="AXONEMAL DYNEIN LIGHT INTERMEDIATE POLYPEPTIDE 1"/>
    <property type="match status" value="1"/>
</dbReference>
<comment type="caution">
    <text evidence="7">The sequence shown here is derived from an EMBL/GenBank/DDBJ whole genome shotgun (WGS) entry which is preliminary data.</text>
</comment>
<feature type="region of interest" description="Disordered" evidence="5">
    <location>
        <begin position="492"/>
        <end position="538"/>
    </location>
</feature>
<feature type="compositionally biased region" description="Low complexity" evidence="5">
    <location>
        <begin position="506"/>
        <end position="517"/>
    </location>
</feature>
<dbReference type="EMBL" id="JBAMZM010000005">
    <property type="protein sequence ID" value="KAL0512900.1"/>
    <property type="molecule type" value="Genomic_DNA"/>
</dbReference>
<proteinExistence type="inferred from homology"/>
<dbReference type="Proteomes" id="UP001500493">
    <property type="component" value="Unassembled WGS sequence"/>
</dbReference>
<organism evidence="7 9">
    <name type="scientific">Leishmania shawi</name>
    <dbReference type="NCBI Taxonomy" id="5680"/>
    <lineage>
        <taxon>Eukaryota</taxon>
        <taxon>Discoba</taxon>
        <taxon>Euglenozoa</taxon>
        <taxon>Kinetoplastea</taxon>
        <taxon>Metakinetoplastina</taxon>
        <taxon>Trypanosomatida</taxon>
        <taxon>Trypanosomatidae</taxon>
        <taxon>Leishmaniinae</taxon>
        <taxon>Leishmania</taxon>
        <taxon>Leishmania guyanensis species complex</taxon>
    </lineage>
</organism>
<comment type="similarity">
    <text evidence="4">Belongs to the inner dynein arm light chain family.</text>
</comment>
<accession>A0AAW3CDA6</accession>
<dbReference type="AlphaFoldDB" id="A0AAW3CDA6"/>
<gene>
    <name evidence="6" type="ORF">Q4I29_000919</name>
    <name evidence="7" type="ORF">Q4I32_000961</name>
</gene>